<dbReference type="Gene3D" id="3.40.50.720">
    <property type="entry name" value="NAD(P)-binding Rossmann-like Domain"/>
    <property type="match status" value="1"/>
</dbReference>
<reference evidence="3" key="1">
    <citation type="submission" date="2022-11" db="EMBL/GenBank/DDBJ databases">
        <title>Dental biofilm bacteria. Genome sequencing and assembly.</title>
        <authorList>
            <person name="Robertsson C."/>
        </authorList>
    </citation>
    <scope>NUCLEOTIDE SEQUENCE</scope>
    <source>
        <strain evidence="3">CW</strain>
    </source>
</reference>
<dbReference type="AlphaFoldDB" id="A0AA47IQ29"/>
<evidence type="ECO:0000313" key="3">
    <source>
        <dbReference type="EMBL" id="WAL42934.1"/>
    </source>
</evidence>
<keyword evidence="1" id="KW-1133">Transmembrane helix</keyword>
<name>A0AA47IQ29_ACTNA</name>
<protein>
    <submittedName>
        <fullName evidence="3">2-dehydropantoate 2-reductase</fullName>
    </submittedName>
</protein>
<keyword evidence="1" id="KW-0812">Transmembrane</keyword>
<evidence type="ECO:0000256" key="1">
    <source>
        <dbReference type="SAM" id="Phobius"/>
    </source>
</evidence>
<dbReference type="Pfam" id="PF02558">
    <property type="entry name" value="ApbA"/>
    <property type="match status" value="1"/>
</dbReference>
<dbReference type="InterPro" id="IPR036291">
    <property type="entry name" value="NAD(P)-bd_dom_sf"/>
</dbReference>
<dbReference type="EMBL" id="CP113787">
    <property type="protein sequence ID" value="WAL42934.1"/>
    <property type="molecule type" value="Genomic_DNA"/>
</dbReference>
<feature type="domain" description="Ketopantoate reductase N-terminal" evidence="2">
    <location>
        <begin position="13"/>
        <end position="127"/>
    </location>
</feature>
<dbReference type="Proteomes" id="UP001163127">
    <property type="component" value="Chromosome"/>
</dbReference>
<evidence type="ECO:0000259" key="2">
    <source>
        <dbReference type="Pfam" id="PF02558"/>
    </source>
</evidence>
<accession>A0AA47IQ29</accession>
<organism evidence="3 4">
    <name type="scientific">Actinomyces naeslundii</name>
    <dbReference type="NCBI Taxonomy" id="1655"/>
    <lineage>
        <taxon>Bacteria</taxon>
        <taxon>Bacillati</taxon>
        <taxon>Actinomycetota</taxon>
        <taxon>Actinomycetes</taxon>
        <taxon>Actinomycetales</taxon>
        <taxon>Actinomycetaceae</taxon>
        <taxon>Actinomyces</taxon>
    </lineage>
</organism>
<feature type="transmembrane region" description="Helical" evidence="1">
    <location>
        <begin position="12"/>
        <end position="29"/>
    </location>
</feature>
<sequence>MTAQETRTAPMSILVVGLGVIGTTYGYLFQKAGHHVEHLVRESSTSASVSSLEVEILDGRRDPKGSLSQDQYTVHHRGHTSYDLIVVSVPQGRIAEAMAALRTGGIEGPVLLFCGFWGEREELDRLMAGRAVLLGYPVAGGRITRERLTCCVFDHVMLERRDKARFPGYEGVEALFGSCGIGLEHPHDMLEWIWLHMAINAGVGAVAAMHGDVEDTTRAAEQIMGSSRMLAQVVRAIRETSRIVASRGVDLRRYHGELLVYRLPTVVSAPLMKRMFARNLLTQRIMTLHGNTADLLFVCRTVYEQGRTNGLSAPIFYKSYEEARSKAARHDQHLPGMGHERKETT</sequence>
<dbReference type="SUPFAM" id="SSF51735">
    <property type="entry name" value="NAD(P)-binding Rossmann-fold domains"/>
    <property type="match status" value="1"/>
</dbReference>
<gene>
    <name evidence="3" type="ORF">OFA60_13030</name>
</gene>
<dbReference type="InterPro" id="IPR013332">
    <property type="entry name" value="KPR_N"/>
</dbReference>
<proteinExistence type="predicted"/>
<keyword evidence="1" id="KW-0472">Membrane</keyword>
<evidence type="ECO:0000313" key="4">
    <source>
        <dbReference type="Proteomes" id="UP001163127"/>
    </source>
</evidence>